<evidence type="ECO:0000256" key="1">
    <source>
        <dbReference type="SAM" id="SignalP"/>
    </source>
</evidence>
<protein>
    <submittedName>
        <fullName evidence="2">DUF2911 domain-containing protein</fullName>
    </submittedName>
</protein>
<dbReference type="Pfam" id="PF11138">
    <property type="entry name" value="DUF2911"/>
    <property type="match status" value="1"/>
</dbReference>
<dbReference type="EMBL" id="JBHTIC010000020">
    <property type="protein sequence ID" value="MFD0762945.1"/>
    <property type="molecule type" value="Genomic_DNA"/>
</dbReference>
<dbReference type="RefSeq" id="WP_298288043.1">
    <property type="nucleotide sequence ID" value="NZ_JBHTIC010000020.1"/>
</dbReference>
<keyword evidence="1" id="KW-0732">Signal</keyword>
<gene>
    <name evidence="2" type="ORF">ACFQZW_12705</name>
</gene>
<proteinExistence type="predicted"/>
<feature type="signal peptide" evidence="1">
    <location>
        <begin position="1"/>
        <end position="20"/>
    </location>
</feature>
<evidence type="ECO:0000313" key="3">
    <source>
        <dbReference type="Proteomes" id="UP001597032"/>
    </source>
</evidence>
<dbReference type="InterPro" id="IPR021314">
    <property type="entry name" value="DUF2911"/>
</dbReference>
<comment type="caution">
    <text evidence="2">The sequence shown here is derived from an EMBL/GenBank/DDBJ whole genome shotgun (WGS) entry which is preliminary data.</text>
</comment>
<dbReference type="Proteomes" id="UP001597032">
    <property type="component" value="Unassembled WGS sequence"/>
</dbReference>
<feature type="chain" id="PRO_5045654276" evidence="1">
    <location>
        <begin position="21"/>
        <end position="164"/>
    </location>
</feature>
<keyword evidence="3" id="KW-1185">Reference proteome</keyword>
<reference evidence="3" key="1">
    <citation type="journal article" date="2019" name="Int. J. Syst. Evol. Microbiol.">
        <title>The Global Catalogue of Microorganisms (GCM) 10K type strain sequencing project: providing services to taxonomists for standard genome sequencing and annotation.</title>
        <authorList>
            <consortium name="The Broad Institute Genomics Platform"/>
            <consortium name="The Broad Institute Genome Sequencing Center for Infectious Disease"/>
            <person name="Wu L."/>
            <person name="Ma J."/>
        </authorList>
    </citation>
    <scope>NUCLEOTIDE SEQUENCE [LARGE SCALE GENOMIC DNA]</scope>
    <source>
        <strain evidence="3">CCUG 60022</strain>
    </source>
</reference>
<sequence length="164" mass="18502">MMNKLKITILFALITTLTFAQKSPRKQANGNIGDVVIAIDYGAPSVRDRTIWGELVKYDKVWRAGANENTTISFDKNVKIGAKTIPAGKYGFFIIPKKNEDWVIILNKKNDAWGANGYNKEKDILRLNISPKYEDNSTEILNYSIDNRGIVVSWAKVKIVIPIE</sequence>
<name>A0ABW2Z8Y4_9FLAO</name>
<organism evidence="2 3">
    <name type="scientific">Lutibacter aestuarii</name>
    <dbReference type="NCBI Taxonomy" id="861111"/>
    <lineage>
        <taxon>Bacteria</taxon>
        <taxon>Pseudomonadati</taxon>
        <taxon>Bacteroidota</taxon>
        <taxon>Flavobacteriia</taxon>
        <taxon>Flavobacteriales</taxon>
        <taxon>Flavobacteriaceae</taxon>
        <taxon>Lutibacter</taxon>
    </lineage>
</organism>
<evidence type="ECO:0000313" key="2">
    <source>
        <dbReference type="EMBL" id="MFD0762945.1"/>
    </source>
</evidence>
<accession>A0ABW2Z8Y4</accession>